<sequence>MLKTQGITQIATDRTDLFAFRISGKITDDAMEDMAEYMNDVFDAHAEKVDMLMIFDHFDGSEFGASWDWDVIKSRFKAISNVDRYVVVGAPDNAEKMIRFMDSILPVKAETFDDEAVAWRSLQAQATAA</sequence>
<dbReference type="Gene3D" id="3.40.50.10600">
    <property type="entry name" value="SpoIIaa-like domains"/>
    <property type="match status" value="1"/>
</dbReference>
<dbReference type="RefSeq" id="WP_407591353.1">
    <property type="nucleotide sequence ID" value="NZ_JBHDIY010000002.1"/>
</dbReference>
<gene>
    <name evidence="1" type="ORF">ACERZ8_06340</name>
</gene>
<dbReference type="SUPFAM" id="SSF52091">
    <property type="entry name" value="SpoIIaa-like"/>
    <property type="match status" value="1"/>
</dbReference>
<evidence type="ECO:0000313" key="1">
    <source>
        <dbReference type="EMBL" id="MFL4469505.1"/>
    </source>
</evidence>
<proteinExistence type="predicted"/>
<dbReference type="EMBL" id="JBHDIY010000002">
    <property type="protein sequence ID" value="MFL4469505.1"/>
    <property type="molecule type" value="Genomic_DNA"/>
</dbReference>
<dbReference type="Pfam" id="PF11964">
    <property type="entry name" value="SpoIIAA-like"/>
    <property type="match status" value="1"/>
</dbReference>
<evidence type="ECO:0000313" key="2">
    <source>
        <dbReference type="Proteomes" id="UP001627408"/>
    </source>
</evidence>
<dbReference type="InterPro" id="IPR021866">
    <property type="entry name" value="SpoIIAA-like"/>
</dbReference>
<reference evidence="1 2" key="1">
    <citation type="submission" date="2024-08" db="EMBL/GenBank/DDBJ databases">
        <title>Tateyamaria sp. nov., isolated from marine algae.</title>
        <authorList>
            <person name="Choi B.J."/>
            <person name="Kim J.M."/>
            <person name="Lee J.K."/>
            <person name="Choi D.G."/>
            <person name="Bayburt H."/>
            <person name="Baek J.H."/>
            <person name="Han D.M."/>
            <person name="Jeon C.O."/>
        </authorList>
    </citation>
    <scope>NUCLEOTIDE SEQUENCE [LARGE SCALE GENOMIC DNA]</scope>
    <source>
        <strain evidence="1 2">KMU-156</strain>
    </source>
</reference>
<dbReference type="InterPro" id="IPR036513">
    <property type="entry name" value="STAS_dom_sf"/>
</dbReference>
<dbReference type="Proteomes" id="UP001627408">
    <property type="component" value="Unassembled WGS sequence"/>
</dbReference>
<accession>A0ABW8URJ6</accession>
<organism evidence="1 2">
    <name type="scientific">Tateyamaria armeniaca</name>
    <dbReference type="NCBI Taxonomy" id="2518930"/>
    <lineage>
        <taxon>Bacteria</taxon>
        <taxon>Pseudomonadati</taxon>
        <taxon>Pseudomonadota</taxon>
        <taxon>Alphaproteobacteria</taxon>
        <taxon>Rhodobacterales</taxon>
        <taxon>Roseobacteraceae</taxon>
        <taxon>Tateyamaria</taxon>
    </lineage>
</organism>
<name>A0ABW8URJ6_9RHOB</name>
<dbReference type="InterPro" id="IPR038396">
    <property type="entry name" value="SpoIIAA-like_sf"/>
</dbReference>
<comment type="caution">
    <text evidence="1">The sequence shown here is derived from an EMBL/GenBank/DDBJ whole genome shotgun (WGS) entry which is preliminary data.</text>
</comment>
<keyword evidence="2" id="KW-1185">Reference proteome</keyword>
<protein>
    <submittedName>
        <fullName evidence="1">STAS/SEC14 domain-containing protein</fullName>
    </submittedName>
</protein>